<dbReference type="RefSeq" id="WP_322777088.1">
    <property type="nucleotide sequence ID" value="NZ_JARJFB010000092.1"/>
</dbReference>
<keyword evidence="2" id="KW-1185">Reference proteome</keyword>
<gene>
    <name evidence="1" type="ORF">Megvenef_01158</name>
</gene>
<dbReference type="EMBL" id="JARJFB010000092">
    <property type="protein sequence ID" value="MEA0971185.1"/>
    <property type="molecule type" value="Genomic_DNA"/>
</dbReference>
<evidence type="ECO:0000313" key="1">
    <source>
        <dbReference type="EMBL" id="MEA0971185.1"/>
    </source>
</evidence>
<accession>A0ABU5NDF8</accession>
<comment type="caution">
    <text evidence="1">The sequence shown here is derived from an EMBL/GenBank/DDBJ whole genome shotgun (WGS) entry which is preliminary data.</text>
</comment>
<evidence type="ECO:0000313" key="2">
    <source>
        <dbReference type="Proteomes" id="UP001291687"/>
    </source>
</evidence>
<name>A0ABU5NDF8_9RICK</name>
<dbReference type="Proteomes" id="UP001291687">
    <property type="component" value="Unassembled WGS sequence"/>
</dbReference>
<reference evidence="1 2" key="1">
    <citation type="submission" date="2023-03" db="EMBL/GenBank/DDBJ databases">
        <title>Host association and intracellularity evolved multiple times independently in the Rickettsiales.</title>
        <authorList>
            <person name="Castelli M."/>
            <person name="Nardi T."/>
            <person name="Gammuto L."/>
            <person name="Bellinzona G."/>
            <person name="Sabaneyeva E."/>
            <person name="Potekhin A."/>
            <person name="Serra V."/>
            <person name="Petroni G."/>
            <person name="Sassera D."/>
        </authorList>
    </citation>
    <scope>NUCLEOTIDE SEQUENCE [LARGE SCALE GENOMIC DNA]</scope>
    <source>
        <strain evidence="1 2">Sr 2-6</strain>
    </source>
</reference>
<protein>
    <recommendedName>
        <fullName evidence="3">DUF5681 domain-containing protein</fullName>
    </recommendedName>
</protein>
<proteinExistence type="predicted"/>
<sequence length="86" mass="9891">MQSTKIKETYKGKYNKGESGNLKGRPIEPKEALGKLKKFTDKKSATVYKHLAKAIEASEPWAIQLYFQELLPRVQLIDENNHICEK</sequence>
<evidence type="ECO:0008006" key="3">
    <source>
        <dbReference type="Google" id="ProtNLM"/>
    </source>
</evidence>
<organism evidence="1 2">
    <name type="scientific">Candidatus Megaera venefica</name>
    <dbReference type="NCBI Taxonomy" id="2055910"/>
    <lineage>
        <taxon>Bacteria</taxon>
        <taxon>Pseudomonadati</taxon>
        <taxon>Pseudomonadota</taxon>
        <taxon>Alphaproteobacteria</taxon>
        <taxon>Rickettsiales</taxon>
        <taxon>Rickettsiaceae</taxon>
        <taxon>Candidatus Megaera</taxon>
    </lineage>
</organism>